<dbReference type="InterPro" id="IPR023203">
    <property type="entry name" value="TTHA0068_sf"/>
</dbReference>
<dbReference type="InterPro" id="IPR005500">
    <property type="entry name" value="DUF309"/>
</dbReference>
<dbReference type="AlphaFoldDB" id="A0A4Y8LJL8"/>
<comment type="caution">
    <text evidence="1">The sequence shown here is derived from an EMBL/GenBank/DDBJ whole genome shotgun (WGS) entry which is preliminary data.</text>
</comment>
<dbReference type="PANTHER" id="PTHR34796:SF1">
    <property type="entry name" value="EXPRESSED PROTEIN"/>
    <property type="match status" value="1"/>
</dbReference>
<dbReference type="OrthoDB" id="165483at2"/>
<keyword evidence="2" id="KW-1185">Reference proteome</keyword>
<protein>
    <submittedName>
        <fullName evidence="1">DUF309 domain-containing protein</fullName>
    </submittedName>
</protein>
<evidence type="ECO:0000313" key="1">
    <source>
        <dbReference type="EMBL" id="TFE03128.1"/>
    </source>
</evidence>
<organism evidence="1 2">
    <name type="scientific">Jeotgalibacillus salarius</name>
    <dbReference type="NCBI Taxonomy" id="546023"/>
    <lineage>
        <taxon>Bacteria</taxon>
        <taxon>Bacillati</taxon>
        <taxon>Bacillota</taxon>
        <taxon>Bacilli</taxon>
        <taxon>Bacillales</taxon>
        <taxon>Caryophanaceae</taxon>
        <taxon>Jeotgalibacillus</taxon>
    </lineage>
</organism>
<reference evidence="1 2" key="1">
    <citation type="submission" date="2019-03" db="EMBL/GenBank/DDBJ databases">
        <authorList>
            <person name="Yang Y."/>
        </authorList>
    </citation>
    <scope>NUCLEOTIDE SEQUENCE [LARGE SCALE GENOMIC DNA]</scope>
    <source>
        <strain evidence="1 2">ASL-1</strain>
    </source>
</reference>
<accession>A0A4Y8LJL8</accession>
<proteinExistence type="predicted"/>
<sequence length="178" mass="20537">MVISTYPESYINFLVHFHGDRDYFECHEILEDYWKEHTSGEKNSVWVGLIQLAVALYHHRRANFKGASTMIKQSKQKILSFTNEAQALSLDTDELLKMISEIEGAILSESPYQSVMLPLSDKKLIKICSEECSKRGFNWGDASNTQNKALVDRHRLRDRTDVISLRKNALLMKSKLNK</sequence>
<dbReference type="EMBL" id="SORX01000002">
    <property type="protein sequence ID" value="TFE03128.1"/>
    <property type="molecule type" value="Genomic_DNA"/>
</dbReference>
<dbReference type="Gene3D" id="1.10.3450.10">
    <property type="entry name" value="TTHA0068-like"/>
    <property type="match status" value="1"/>
</dbReference>
<gene>
    <name evidence="1" type="ORF">E2626_04760</name>
</gene>
<dbReference type="Pfam" id="PF03745">
    <property type="entry name" value="DUF309"/>
    <property type="match status" value="1"/>
</dbReference>
<dbReference type="Proteomes" id="UP000297776">
    <property type="component" value="Unassembled WGS sequence"/>
</dbReference>
<dbReference type="SUPFAM" id="SSF140663">
    <property type="entry name" value="TTHA0068-like"/>
    <property type="match status" value="1"/>
</dbReference>
<dbReference type="RefSeq" id="WP_134380208.1">
    <property type="nucleotide sequence ID" value="NZ_SORX01000002.1"/>
</dbReference>
<dbReference type="PANTHER" id="PTHR34796">
    <property type="entry name" value="EXPRESSED PROTEIN"/>
    <property type="match status" value="1"/>
</dbReference>
<name>A0A4Y8LJL8_9BACL</name>
<evidence type="ECO:0000313" key="2">
    <source>
        <dbReference type="Proteomes" id="UP000297776"/>
    </source>
</evidence>